<dbReference type="Pfam" id="PF03551">
    <property type="entry name" value="PadR"/>
    <property type="match status" value="1"/>
</dbReference>
<dbReference type="Gene3D" id="1.10.10.10">
    <property type="entry name" value="Winged helix-like DNA-binding domain superfamily/Winged helix DNA-binding domain"/>
    <property type="match status" value="1"/>
</dbReference>
<dbReference type="InterPro" id="IPR036388">
    <property type="entry name" value="WH-like_DNA-bd_sf"/>
</dbReference>
<dbReference type="RefSeq" id="WP_184912867.1">
    <property type="nucleotide sequence ID" value="NZ_JACHJR010000001.1"/>
</dbReference>
<dbReference type="Proteomes" id="UP000573327">
    <property type="component" value="Unassembled WGS sequence"/>
</dbReference>
<dbReference type="EMBL" id="JACHJR010000001">
    <property type="protein sequence ID" value="MBB4946067.1"/>
    <property type="molecule type" value="Genomic_DNA"/>
</dbReference>
<keyword evidence="3" id="KW-1185">Reference proteome</keyword>
<dbReference type="PANTHER" id="PTHR33169">
    <property type="entry name" value="PADR-FAMILY TRANSCRIPTIONAL REGULATOR"/>
    <property type="match status" value="1"/>
</dbReference>
<dbReference type="InterPro" id="IPR005149">
    <property type="entry name" value="Tscrpt_reg_PadR_N"/>
</dbReference>
<evidence type="ECO:0000313" key="2">
    <source>
        <dbReference type="EMBL" id="MBB4946067.1"/>
    </source>
</evidence>
<sequence>MTERQLQEPTRLVLTALADAPRHGYAIIQEVLAISGGQSRLSTGTLYTALDRLLQQGLVRIESEQVVSGRLRRTFALTGQGQDLLAEEAGRLRTAAAEVERRLAAARLRLNGATG</sequence>
<comment type="caution">
    <text evidence="2">The sequence shown here is derived from an EMBL/GenBank/DDBJ whole genome shotgun (WGS) entry which is preliminary data.</text>
</comment>
<reference evidence="2 3" key="1">
    <citation type="submission" date="2020-08" db="EMBL/GenBank/DDBJ databases">
        <title>Sequencing the genomes of 1000 actinobacteria strains.</title>
        <authorList>
            <person name="Klenk H.-P."/>
        </authorList>
    </citation>
    <scope>NUCLEOTIDE SEQUENCE [LARGE SCALE GENOMIC DNA]</scope>
    <source>
        <strain evidence="2 3">DSM 44786</strain>
    </source>
</reference>
<dbReference type="InterPro" id="IPR052509">
    <property type="entry name" value="Metal_resp_DNA-bind_regulator"/>
</dbReference>
<dbReference type="PANTHER" id="PTHR33169:SF14">
    <property type="entry name" value="TRANSCRIPTIONAL REGULATOR RV3488"/>
    <property type="match status" value="1"/>
</dbReference>
<gene>
    <name evidence="2" type="ORF">F4556_001602</name>
</gene>
<dbReference type="AlphaFoldDB" id="A0A7W7S9B9"/>
<name>A0A7W7S9B9_9ACTN</name>
<dbReference type="GO" id="GO:0003677">
    <property type="term" value="F:DNA binding"/>
    <property type="evidence" value="ECO:0007669"/>
    <property type="project" value="UniProtKB-KW"/>
</dbReference>
<protein>
    <submittedName>
        <fullName evidence="2">DNA-binding PadR family transcriptional regulator</fullName>
    </submittedName>
</protein>
<dbReference type="SUPFAM" id="SSF46785">
    <property type="entry name" value="Winged helix' DNA-binding domain"/>
    <property type="match status" value="1"/>
</dbReference>
<feature type="domain" description="Transcription regulator PadR N-terminal" evidence="1">
    <location>
        <begin position="13"/>
        <end position="87"/>
    </location>
</feature>
<organism evidence="2 3">
    <name type="scientific">Kitasatospora gansuensis</name>
    <dbReference type="NCBI Taxonomy" id="258050"/>
    <lineage>
        <taxon>Bacteria</taxon>
        <taxon>Bacillati</taxon>
        <taxon>Actinomycetota</taxon>
        <taxon>Actinomycetes</taxon>
        <taxon>Kitasatosporales</taxon>
        <taxon>Streptomycetaceae</taxon>
        <taxon>Kitasatospora</taxon>
    </lineage>
</organism>
<proteinExistence type="predicted"/>
<evidence type="ECO:0000313" key="3">
    <source>
        <dbReference type="Proteomes" id="UP000573327"/>
    </source>
</evidence>
<keyword evidence="2" id="KW-0238">DNA-binding</keyword>
<evidence type="ECO:0000259" key="1">
    <source>
        <dbReference type="Pfam" id="PF03551"/>
    </source>
</evidence>
<dbReference type="InterPro" id="IPR036390">
    <property type="entry name" value="WH_DNA-bd_sf"/>
</dbReference>
<accession>A0A7W7S9B9</accession>